<gene>
    <name evidence="2" type="ORF">MNB_SUP05-10-1108</name>
    <name evidence="3" type="ORF">MNB_SUP05-10-931</name>
    <name evidence="4" type="ORF">MNB_SUP05-12-132</name>
    <name evidence="5" type="ORF">MNB_SUP05-7-1310</name>
</gene>
<dbReference type="AlphaFoldDB" id="A0A1W1DH01"/>
<proteinExistence type="predicted"/>
<evidence type="ECO:0000256" key="1">
    <source>
        <dbReference type="SAM" id="Phobius"/>
    </source>
</evidence>
<sequence length="59" mass="6613">MFLIRILIIAFIIGYVVWFVNNRILGRNLALARVIAATLVITSVVYLLLGSLSYLVEGF</sequence>
<evidence type="ECO:0000313" key="3">
    <source>
        <dbReference type="EMBL" id="SFV78083.1"/>
    </source>
</evidence>
<organism evidence="4">
    <name type="scientific">hydrothermal vent metagenome</name>
    <dbReference type="NCBI Taxonomy" id="652676"/>
    <lineage>
        <taxon>unclassified sequences</taxon>
        <taxon>metagenomes</taxon>
        <taxon>ecological metagenomes</taxon>
    </lineage>
</organism>
<evidence type="ECO:0000313" key="5">
    <source>
        <dbReference type="EMBL" id="SFV83683.1"/>
    </source>
</evidence>
<evidence type="ECO:0000313" key="2">
    <source>
        <dbReference type="EMBL" id="SFV77214.1"/>
    </source>
</evidence>
<reference evidence="4" key="1">
    <citation type="submission" date="2016-10" db="EMBL/GenBank/DDBJ databases">
        <authorList>
            <person name="de Groot N.N."/>
        </authorList>
    </citation>
    <scope>NUCLEOTIDE SEQUENCE</scope>
</reference>
<dbReference type="EMBL" id="FPHW01000053">
    <property type="protein sequence ID" value="SFV83683.1"/>
    <property type="molecule type" value="Genomic_DNA"/>
</dbReference>
<feature type="transmembrane region" description="Helical" evidence="1">
    <location>
        <begin position="6"/>
        <end position="22"/>
    </location>
</feature>
<dbReference type="EMBL" id="FPHT01000104">
    <property type="protein sequence ID" value="SFV80523.1"/>
    <property type="molecule type" value="Genomic_DNA"/>
</dbReference>
<dbReference type="EMBL" id="FPHQ01000170">
    <property type="protein sequence ID" value="SFV77214.1"/>
    <property type="molecule type" value="Genomic_DNA"/>
</dbReference>
<accession>A0A1W1DH01</accession>
<dbReference type="EMBL" id="FPHQ01000288">
    <property type="protein sequence ID" value="SFV78083.1"/>
    <property type="molecule type" value="Genomic_DNA"/>
</dbReference>
<name>A0A1W1DH01_9ZZZZ</name>
<keyword evidence="1" id="KW-1133">Transmembrane helix</keyword>
<protein>
    <submittedName>
        <fullName evidence="4">Uncharacterized protein</fullName>
    </submittedName>
</protein>
<keyword evidence="1" id="KW-0812">Transmembrane</keyword>
<evidence type="ECO:0000313" key="4">
    <source>
        <dbReference type="EMBL" id="SFV80523.1"/>
    </source>
</evidence>
<keyword evidence="1" id="KW-0472">Membrane</keyword>
<feature type="transmembrane region" description="Helical" evidence="1">
    <location>
        <begin position="34"/>
        <end position="56"/>
    </location>
</feature>